<evidence type="ECO:0000313" key="1">
    <source>
        <dbReference type="EMBL" id="JAH28013.1"/>
    </source>
</evidence>
<reference evidence="1" key="2">
    <citation type="journal article" date="2015" name="Fish Shellfish Immunol.">
        <title>Early steps in the European eel (Anguilla anguilla)-Vibrio vulnificus interaction in the gills: Role of the RtxA13 toxin.</title>
        <authorList>
            <person name="Callol A."/>
            <person name="Pajuelo D."/>
            <person name="Ebbesson L."/>
            <person name="Teles M."/>
            <person name="MacKenzie S."/>
            <person name="Amaro C."/>
        </authorList>
    </citation>
    <scope>NUCLEOTIDE SEQUENCE</scope>
</reference>
<organism evidence="1">
    <name type="scientific">Anguilla anguilla</name>
    <name type="common">European freshwater eel</name>
    <name type="synonym">Muraena anguilla</name>
    <dbReference type="NCBI Taxonomy" id="7936"/>
    <lineage>
        <taxon>Eukaryota</taxon>
        <taxon>Metazoa</taxon>
        <taxon>Chordata</taxon>
        <taxon>Craniata</taxon>
        <taxon>Vertebrata</taxon>
        <taxon>Euteleostomi</taxon>
        <taxon>Actinopterygii</taxon>
        <taxon>Neopterygii</taxon>
        <taxon>Teleostei</taxon>
        <taxon>Anguilliformes</taxon>
        <taxon>Anguillidae</taxon>
        <taxon>Anguilla</taxon>
    </lineage>
</organism>
<proteinExistence type="predicted"/>
<dbReference type="AlphaFoldDB" id="A0A0E9RI46"/>
<protein>
    <submittedName>
        <fullName evidence="1">Uncharacterized protein</fullName>
    </submittedName>
</protein>
<reference evidence="1" key="1">
    <citation type="submission" date="2014-11" db="EMBL/GenBank/DDBJ databases">
        <authorList>
            <person name="Amaro Gonzalez C."/>
        </authorList>
    </citation>
    <scope>NUCLEOTIDE SEQUENCE</scope>
</reference>
<sequence length="38" mass="4207">MTVSTLLGRLSTKFWNMAMRIHFHSATSALVRLGTDVG</sequence>
<dbReference type="EMBL" id="GBXM01080564">
    <property type="protein sequence ID" value="JAH28013.1"/>
    <property type="molecule type" value="Transcribed_RNA"/>
</dbReference>
<name>A0A0E9RI46_ANGAN</name>
<accession>A0A0E9RI46</accession>